<dbReference type="PANTHER" id="PTHR10746:SF17">
    <property type="entry name" value="LARGE RIBOSOMAL SUBUNIT PROTEIN UL4C"/>
    <property type="match status" value="1"/>
</dbReference>
<keyword evidence="10" id="KW-0150">Chloroplast</keyword>
<evidence type="ECO:0000256" key="5">
    <source>
        <dbReference type="ARBA" id="ARBA00022980"/>
    </source>
</evidence>
<feature type="region of interest" description="Disordered" evidence="9">
    <location>
        <begin position="59"/>
        <end position="84"/>
    </location>
</feature>
<evidence type="ECO:0000256" key="8">
    <source>
        <dbReference type="HAMAP-Rule" id="MF_01328"/>
    </source>
</evidence>
<dbReference type="GO" id="GO:1990904">
    <property type="term" value="C:ribonucleoprotein complex"/>
    <property type="evidence" value="ECO:0007669"/>
    <property type="project" value="UniProtKB-KW"/>
</dbReference>
<dbReference type="Gene3D" id="3.40.1370.10">
    <property type="match status" value="1"/>
</dbReference>
<evidence type="ECO:0000256" key="4">
    <source>
        <dbReference type="ARBA" id="ARBA00022884"/>
    </source>
</evidence>
<evidence type="ECO:0000256" key="2">
    <source>
        <dbReference type="ARBA" id="ARBA00010528"/>
    </source>
</evidence>
<evidence type="ECO:0000256" key="1">
    <source>
        <dbReference type="ARBA" id="ARBA00004083"/>
    </source>
</evidence>
<sequence>MIKKKTYLITPITSNFDNSEIGNLCVTIHEKPEQQMYLIHRALIQQLNEYRTRNANTKTRAQVRGGGKKPWKQKGTGRARVGSTRSPLWKGGGVIFGPQNKIYKSKINKKEKNLAIKTLIYNKFKKTIIINQILDKLQKPSTKLAVKELKYSSNNIYNCYTKTLLIIAQNNPLIYLSLRNLPNLELITVNNLNILSLIQAEQILITSDALKKIYDKYND</sequence>
<name>A0A1Z1M0K9_9FLOR</name>
<evidence type="ECO:0000256" key="9">
    <source>
        <dbReference type="SAM" id="MobiDB-lite"/>
    </source>
</evidence>
<dbReference type="GO" id="GO:0009507">
    <property type="term" value="C:chloroplast"/>
    <property type="evidence" value="ECO:0007669"/>
    <property type="project" value="UniProtKB-SubCell"/>
</dbReference>
<evidence type="ECO:0000256" key="3">
    <source>
        <dbReference type="ARBA" id="ARBA00022730"/>
    </source>
</evidence>
<comment type="subcellular location">
    <subcellularLocation>
        <location evidence="8">Plastid</location>
        <location evidence="8">Chloroplast</location>
    </subcellularLocation>
</comment>
<dbReference type="InterPro" id="IPR023574">
    <property type="entry name" value="Ribosomal_uL4_dom_sf"/>
</dbReference>
<dbReference type="GO" id="GO:0003735">
    <property type="term" value="F:structural constituent of ribosome"/>
    <property type="evidence" value="ECO:0007669"/>
    <property type="project" value="InterPro"/>
</dbReference>
<dbReference type="NCBIfam" id="TIGR03953">
    <property type="entry name" value="rplD_bact"/>
    <property type="match status" value="1"/>
</dbReference>
<keyword evidence="6 8" id="KW-0687">Ribonucleoprotein</keyword>
<comment type="function">
    <text evidence="1 8">Probably binds the 23S rRNA.</text>
</comment>
<dbReference type="GO" id="GO:0006412">
    <property type="term" value="P:translation"/>
    <property type="evidence" value="ECO:0007669"/>
    <property type="project" value="UniProtKB-UniRule"/>
</dbReference>
<dbReference type="InterPro" id="IPR002136">
    <property type="entry name" value="Ribosomal_uL4"/>
</dbReference>
<dbReference type="AlphaFoldDB" id="A0A1Z1M0K9"/>
<feature type="compositionally biased region" description="Basic residues" evidence="9">
    <location>
        <begin position="66"/>
        <end position="77"/>
    </location>
</feature>
<dbReference type="Pfam" id="PF00573">
    <property type="entry name" value="Ribosomal_L4"/>
    <property type="match status" value="1"/>
</dbReference>
<dbReference type="PANTHER" id="PTHR10746">
    <property type="entry name" value="50S RIBOSOMAL PROTEIN L4"/>
    <property type="match status" value="1"/>
</dbReference>
<evidence type="ECO:0000256" key="7">
    <source>
        <dbReference type="ARBA" id="ARBA00035208"/>
    </source>
</evidence>
<organism evidence="10">
    <name type="scientific">Dipterocladia arabiensis</name>
    <dbReference type="NCBI Taxonomy" id="2007176"/>
    <lineage>
        <taxon>Eukaryota</taxon>
        <taxon>Rhodophyta</taxon>
        <taxon>Florideophyceae</taxon>
        <taxon>Rhodymeniophycidae</taxon>
        <taxon>Ceramiales</taxon>
        <taxon>Dasyaceae</taxon>
        <taxon>Dipterocladia</taxon>
    </lineage>
</organism>
<dbReference type="SUPFAM" id="SSF52166">
    <property type="entry name" value="Ribosomal protein L4"/>
    <property type="match status" value="1"/>
</dbReference>
<evidence type="ECO:0000313" key="10">
    <source>
        <dbReference type="EMBL" id="ARW59422.1"/>
    </source>
</evidence>
<accession>A0A1Z1M0K9</accession>
<keyword evidence="4 8" id="KW-0694">RNA-binding</keyword>
<gene>
    <name evidence="8 10" type="primary">rpl4</name>
</gene>
<dbReference type="RefSeq" id="YP_009391278.1">
    <property type="nucleotide sequence ID" value="NC_035257.1"/>
</dbReference>
<dbReference type="HAMAP" id="MF_01328_B">
    <property type="entry name" value="Ribosomal_uL4_B"/>
    <property type="match status" value="1"/>
</dbReference>
<dbReference type="GeneID" id="33352853"/>
<keyword evidence="3 8" id="KW-0699">rRNA-binding</keyword>
<dbReference type="GO" id="GO:0019843">
    <property type="term" value="F:rRNA binding"/>
    <property type="evidence" value="ECO:0007669"/>
    <property type="project" value="UniProtKB-UniRule"/>
</dbReference>
<comment type="subunit">
    <text evidence="8">Part of the 50S ribosomal subunit.</text>
</comment>
<dbReference type="EMBL" id="MF101408">
    <property type="protein sequence ID" value="ARW59422.1"/>
    <property type="molecule type" value="Genomic_DNA"/>
</dbReference>
<protein>
    <recommendedName>
        <fullName evidence="7 8">Large ribosomal subunit protein uL4c</fullName>
    </recommendedName>
</protein>
<keyword evidence="10" id="KW-0934">Plastid</keyword>
<dbReference type="GO" id="GO:0005840">
    <property type="term" value="C:ribosome"/>
    <property type="evidence" value="ECO:0007669"/>
    <property type="project" value="UniProtKB-KW"/>
</dbReference>
<keyword evidence="5 8" id="KW-0689">Ribosomal protein</keyword>
<reference evidence="10" key="1">
    <citation type="journal article" date="2017" name="J. Phycol.">
        <title>Analysis of chloroplast genomes and a supermatrix inform reclassification of the Rhodomelaceae (Rhodophyta).</title>
        <authorList>
            <person name="Diaz-Tapia P."/>
            <person name="Maggs C.A."/>
            <person name="West J.A."/>
            <person name="Verbruggen H."/>
        </authorList>
    </citation>
    <scope>NUCLEOTIDE SEQUENCE</scope>
    <source>
        <strain evidence="10">DHO101</strain>
    </source>
</reference>
<dbReference type="InterPro" id="IPR013005">
    <property type="entry name" value="Ribosomal_uL4-like"/>
</dbReference>
<comment type="similarity">
    <text evidence="2 8">Belongs to the universal ribosomal protein uL4 family.</text>
</comment>
<evidence type="ECO:0000256" key="6">
    <source>
        <dbReference type="ARBA" id="ARBA00023274"/>
    </source>
</evidence>
<geneLocation type="chloroplast" evidence="10"/>
<proteinExistence type="inferred from homology"/>